<gene>
    <name evidence="2" type="primary">jg25519</name>
    <name evidence="2" type="ORF">PAEG_LOCUS17967</name>
</gene>
<sequence length="178" mass="20736">MIVDRAELNHPDIPMIGNCEVIQSYVYLGSTISNTETWTVRLKDRRRIDALEMWCWRRLLRIPWTAFRTNVLTLEELKVKERLSSTVQRRILKFLGHITRNKHSMERLVVQGNVEGKWSRGRSPTRWTDIIKATTQTSIVQCSRNAEDRDKWRRIAGAAVGKEKEPSSTTTTLSRVND</sequence>
<proteinExistence type="predicted"/>
<evidence type="ECO:0000313" key="3">
    <source>
        <dbReference type="Proteomes" id="UP000838756"/>
    </source>
</evidence>
<reference evidence="2" key="1">
    <citation type="submission" date="2022-03" db="EMBL/GenBank/DDBJ databases">
        <authorList>
            <person name="Lindestad O."/>
        </authorList>
    </citation>
    <scope>NUCLEOTIDE SEQUENCE</scope>
</reference>
<comment type="caution">
    <text evidence="2">The sequence shown here is derived from an EMBL/GenBank/DDBJ whole genome shotgun (WGS) entry which is preliminary data.</text>
</comment>
<protein>
    <submittedName>
        <fullName evidence="2">Jg25519 protein</fullName>
    </submittedName>
</protein>
<evidence type="ECO:0000313" key="2">
    <source>
        <dbReference type="EMBL" id="CAH2241539.1"/>
    </source>
</evidence>
<name>A0A8S4RV65_9NEOP</name>
<accession>A0A8S4RV65</accession>
<keyword evidence="3" id="KW-1185">Reference proteome</keyword>
<feature type="compositionally biased region" description="Polar residues" evidence="1">
    <location>
        <begin position="167"/>
        <end position="178"/>
    </location>
</feature>
<evidence type="ECO:0000256" key="1">
    <source>
        <dbReference type="SAM" id="MobiDB-lite"/>
    </source>
</evidence>
<organism evidence="2 3">
    <name type="scientific">Pararge aegeria aegeria</name>
    <dbReference type="NCBI Taxonomy" id="348720"/>
    <lineage>
        <taxon>Eukaryota</taxon>
        <taxon>Metazoa</taxon>
        <taxon>Ecdysozoa</taxon>
        <taxon>Arthropoda</taxon>
        <taxon>Hexapoda</taxon>
        <taxon>Insecta</taxon>
        <taxon>Pterygota</taxon>
        <taxon>Neoptera</taxon>
        <taxon>Endopterygota</taxon>
        <taxon>Lepidoptera</taxon>
        <taxon>Glossata</taxon>
        <taxon>Ditrysia</taxon>
        <taxon>Papilionoidea</taxon>
        <taxon>Nymphalidae</taxon>
        <taxon>Satyrinae</taxon>
        <taxon>Satyrini</taxon>
        <taxon>Parargina</taxon>
        <taxon>Pararge</taxon>
    </lineage>
</organism>
<dbReference type="Proteomes" id="UP000838756">
    <property type="component" value="Unassembled WGS sequence"/>
</dbReference>
<feature type="region of interest" description="Disordered" evidence="1">
    <location>
        <begin position="159"/>
        <end position="178"/>
    </location>
</feature>
<dbReference type="OrthoDB" id="1293503at2759"/>
<dbReference type="EMBL" id="CAKXAJ010025581">
    <property type="protein sequence ID" value="CAH2241539.1"/>
    <property type="molecule type" value="Genomic_DNA"/>
</dbReference>
<dbReference type="AlphaFoldDB" id="A0A8S4RV65"/>